<evidence type="ECO:0000313" key="2">
    <source>
        <dbReference type="Proteomes" id="UP000233837"/>
    </source>
</evidence>
<protein>
    <submittedName>
        <fullName evidence="1">Ribonucleoside-diphosphate reductase small chain A</fullName>
    </submittedName>
</protein>
<dbReference type="EMBL" id="KZ502926">
    <property type="protein sequence ID" value="PKU70517.1"/>
    <property type="molecule type" value="Genomic_DNA"/>
</dbReference>
<name>A0A2I0W4D0_9ASPA</name>
<gene>
    <name evidence="1" type="primary">RNR2A</name>
    <name evidence="1" type="ORF">MA16_Dca008634</name>
</gene>
<organism evidence="1 2">
    <name type="scientific">Dendrobium catenatum</name>
    <dbReference type="NCBI Taxonomy" id="906689"/>
    <lineage>
        <taxon>Eukaryota</taxon>
        <taxon>Viridiplantae</taxon>
        <taxon>Streptophyta</taxon>
        <taxon>Embryophyta</taxon>
        <taxon>Tracheophyta</taxon>
        <taxon>Spermatophyta</taxon>
        <taxon>Magnoliopsida</taxon>
        <taxon>Liliopsida</taxon>
        <taxon>Asparagales</taxon>
        <taxon>Orchidaceae</taxon>
        <taxon>Epidendroideae</taxon>
        <taxon>Malaxideae</taxon>
        <taxon>Dendrobiinae</taxon>
        <taxon>Dendrobium</taxon>
    </lineage>
</organism>
<reference evidence="1 2" key="2">
    <citation type="journal article" date="2017" name="Nature">
        <title>The Apostasia genome and the evolution of orchids.</title>
        <authorList>
            <person name="Zhang G.Q."/>
            <person name="Liu K.W."/>
            <person name="Li Z."/>
            <person name="Lohaus R."/>
            <person name="Hsiao Y.Y."/>
            <person name="Niu S.C."/>
            <person name="Wang J.Y."/>
            <person name="Lin Y.C."/>
            <person name="Xu Q."/>
            <person name="Chen L.J."/>
            <person name="Yoshida K."/>
            <person name="Fujiwara S."/>
            <person name="Wang Z.W."/>
            <person name="Zhang Y.Q."/>
            <person name="Mitsuda N."/>
            <person name="Wang M."/>
            <person name="Liu G.H."/>
            <person name="Pecoraro L."/>
            <person name="Huang H.X."/>
            <person name="Xiao X.J."/>
            <person name="Lin M."/>
            <person name="Wu X.Y."/>
            <person name="Wu W.L."/>
            <person name="Chen Y.Y."/>
            <person name="Chang S.B."/>
            <person name="Sakamoto S."/>
            <person name="Ohme-Takagi M."/>
            <person name="Yagi M."/>
            <person name="Zeng S.J."/>
            <person name="Shen C.Y."/>
            <person name="Yeh C.M."/>
            <person name="Luo Y.B."/>
            <person name="Tsai W.C."/>
            <person name="Van de Peer Y."/>
            <person name="Liu Z.J."/>
        </authorList>
    </citation>
    <scope>NUCLEOTIDE SEQUENCE [LARGE SCALE GENOMIC DNA]</scope>
    <source>
        <tissue evidence="1">The whole plant</tissue>
    </source>
</reference>
<dbReference type="Proteomes" id="UP000233837">
    <property type="component" value="Unassembled WGS sequence"/>
</dbReference>
<proteinExistence type="predicted"/>
<keyword evidence="2" id="KW-1185">Reference proteome</keyword>
<dbReference type="STRING" id="906689.A0A2I0W4D0"/>
<sequence length="270" mass="30757">MFKRSEASFWTLEEVDLFQDLHQQSLISNVLSFFVVFDRIIIENLADDAQNGDEDGFFGGKLVHCYGPVRVYGDRRVGEHADDVVRYFPKLGVYCGYQWFHQRPSLPKFRGIQVLITGLHCLNSEEHSLHCRNFDQYWSYFLRASKIERENSCLPLGQSRAKGSYVHLKRAKSSLSCWSRVGTCRSARSVVLPQIRLEGLEALCALCKGLIKQESVQGEDLGGLDVKALEEMQNCHVEALSKICQEKVFTLTVILFVSCSLEAPFFDKLC</sequence>
<reference evidence="1 2" key="1">
    <citation type="journal article" date="2016" name="Sci. Rep.">
        <title>The Dendrobium catenatum Lindl. genome sequence provides insights into polysaccharide synthase, floral development and adaptive evolution.</title>
        <authorList>
            <person name="Zhang G.Q."/>
            <person name="Xu Q."/>
            <person name="Bian C."/>
            <person name="Tsai W.C."/>
            <person name="Yeh C.M."/>
            <person name="Liu K.W."/>
            <person name="Yoshida K."/>
            <person name="Zhang L.S."/>
            <person name="Chang S.B."/>
            <person name="Chen F."/>
            <person name="Shi Y."/>
            <person name="Su Y.Y."/>
            <person name="Zhang Y.Q."/>
            <person name="Chen L.J."/>
            <person name="Yin Y."/>
            <person name="Lin M."/>
            <person name="Huang H."/>
            <person name="Deng H."/>
            <person name="Wang Z.W."/>
            <person name="Zhu S.L."/>
            <person name="Zhao X."/>
            <person name="Deng C."/>
            <person name="Niu S.C."/>
            <person name="Huang J."/>
            <person name="Wang M."/>
            <person name="Liu G.H."/>
            <person name="Yang H.J."/>
            <person name="Xiao X.J."/>
            <person name="Hsiao Y.Y."/>
            <person name="Wu W.L."/>
            <person name="Chen Y.Y."/>
            <person name="Mitsuda N."/>
            <person name="Ohme-Takagi M."/>
            <person name="Luo Y.B."/>
            <person name="Van de Peer Y."/>
            <person name="Liu Z.J."/>
        </authorList>
    </citation>
    <scope>NUCLEOTIDE SEQUENCE [LARGE SCALE GENOMIC DNA]</scope>
    <source>
        <tissue evidence="1">The whole plant</tissue>
    </source>
</reference>
<accession>A0A2I0W4D0</accession>
<dbReference type="AlphaFoldDB" id="A0A2I0W4D0"/>
<evidence type="ECO:0000313" key="1">
    <source>
        <dbReference type="EMBL" id="PKU70517.1"/>
    </source>
</evidence>